<sequence>MTVDQVKQSILGSWKSIAPEIRPSISKSTDGSMKPFYLTRDFTYLADDKFELVVVNSADAYGKVPLVRMTIKGHVLWQGPHPIAEGAQKIDFIADEAYEVTPLLQGFADAMHQLASHGFVQWEVNGTQSILGKAFPPFGLIDGQIFAEFDLIYVLNDLLFWGARNVDGRGFDTEANRPTNLQIPMIRK</sequence>
<organism evidence="1 2">
    <name type="scientific">Spirosoma foliorum</name>
    <dbReference type="NCBI Taxonomy" id="2710596"/>
    <lineage>
        <taxon>Bacteria</taxon>
        <taxon>Pseudomonadati</taxon>
        <taxon>Bacteroidota</taxon>
        <taxon>Cytophagia</taxon>
        <taxon>Cytophagales</taxon>
        <taxon>Cytophagaceae</taxon>
        <taxon>Spirosoma</taxon>
    </lineage>
</organism>
<keyword evidence="2" id="KW-1185">Reference proteome</keyword>
<evidence type="ECO:0000313" key="1">
    <source>
        <dbReference type="EMBL" id="QMW05749.1"/>
    </source>
</evidence>
<dbReference type="AlphaFoldDB" id="A0A7G5H3Q7"/>
<accession>A0A7G5H3Q7</accession>
<proteinExistence type="predicted"/>
<evidence type="ECO:0000313" key="2">
    <source>
        <dbReference type="Proteomes" id="UP000515369"/>
    </source>
</evidence>
<name>A0A7G5H3Q7_9BACT</name>
<dbReference type="KEGG" id="sfol:H3H32_13080"/>
<dbReference type="Proteomes" id="UP000515369">
    <property type="component" value="Chromosome"/>
</dbReference>
<evidence type="ECO:0008006" key="3">
    <source>
        <dbReference type="Google" id="ProtNLM"/>
    </source>
</evidence>
<gene>
    <name evidence="1" type="ORF">H3H32_13080</name>
</gene>
<reference evidence="1 2" key="1">
    <citation type="submission" date="2020-07" db="EMBL/GenBank/DDBJ databases">
        <title>Spirosoma foliorum sp. nov., isolated from the leaves on the Nejang mountain Korea, Republic of.</title>
        <authorList>
            <person name="Ho H."/>
            <person name="Lee Y.-J."/>
            <person name="Nurcahyanto D.-A."/>
            <person name="Kim S.-G."/>
        </authorList>
    </citation>
    <scope>NUCLEOTIDE SEQUENCE [LARGE SCALE GENOMIC DNA]</scope>
    <source>
        <strain evidence="1 2">PL0136</strain>
    </source>
</reference>
<protein>
    <recommendedName>
        <fullName evidence="3">APCDD1 domain-containing protein</fullName>
    </recommendedName>
</protein>
<dbReference type="EMBL" id="CP059732">
    <property type="protein sequence ID" value="QMW05749.1"/>
    <property type="molecule type" value="Genomic_DNA"/>
</dbReference>
<dbReference type="RefSeq" id="WP_182463127.1">
    <property type="nucleotide sequence ID" value="NZ_CP059732.1"/>
</dbReference>